<feature type="region of interest" description="Disordered" evidence="1">
    <location>
        <begin position="237"/>
        <end position="283"/>
    </location>
</feature>
<gene>
    <name evidence="2" type="ORF">C8R41DRAFT_864694</name>
</gene>
<sequence length="699" mass="74241">MDVESRSALGKISDIFIEYVFLQSLKHYFNNTSINNSTCKSRAKAQEAKSKAVRSLKKREVYSRLFYESECKEKVDAAIAAFGPAITKGDRMVIRNKHTNAGYQAAQLDPVKMAAIEKYLAEENSKRNEDTTSPVVDEDTGEIQKLTGEEHVKFMRVLPTTLAEVSTRLAKLGGLCTMFVAAGMDPDNENKIRGYGFHVGKDVHGQPFFRAIPDYTERVFRPFLNFASAAFVAEDNPSTTSLSTSADRDTSEVANSPPLTVVADGSESLPVSSEHPAGASPTACATESMSEITATPIAPSHNTNIGLTDPPSDILPTLSSPFPILSSPMPTSSFPLDNCGELPVMPTSPTLPTPTVSSAILGTPPVVVTPSCQPMTRSLSYPLIPFQPEEQSSHSTRSLSLPPPSSADVSLSLLLGDSSTARAVDQLPEPVSQAPQSYSWSRMTDHEFDAVIATGLNNNQLFEWDSTGALPELNQPVGPLIGEKTGSVDSGLSVFPFAQDIDSNALVPGSPTIGPTIAENVGSMNSGLLAFPFAQDINSNASIPGSPTIGPTIAENVGSMDSGLLAFPFAQDINSNSSTPGPPTIGPPIVENIEGVDGGLLAFPFGLVASIAGPPTLSPPIVGNSRLAFPSAQDINTLLSTTSNVFGTEVPDPLIVESTVDTGNDMSSLVCFHPTSTAKYPFPIMEWNFTQRRVNVIST</sequence>
<dbReference type="Proteomes" id="UP001150217">
    <property type="component" value="Unassembled WGS sequence"/>
</dbReference>
<evidence type="ECO:0000256" key="1">
    <source>
        <dbReference type="SAM" id="MobiDB-lite"/>
    </source>
</evidence>
<evidence type="ECO:0000313" key="3">
    <source>
        <dbReference type="Proteomes" id="UP001150217"/>
    </source>
</evidence>
<dbReference type="EMBL" id="JANVFT010000015">
    <property type="protein sequence ID" value="KAJ4498502.1"/>
    <property type="molecule type" value="Genomic_DNA"/>
</dbReference>
<protein>
    <submittedName>
        <fullName evidence="2">Uncharacterized protein</fullName>
    </submittedName>
</protein>
<comment type="caution">
    <text evidence="2">The sequence shown here is derived from an EMBL/GenBank/DDBJ whole genome shotgun (WGS) entry which is preliminary data.</text>
</comment>
<organism evidence="2 3">
    <name type="scientific">Lentinula lateritia</name>
    <dbReference type="NCBI Taxonomy" id="40482"/>
    <lineage>
        <taxon>Eukaryota</taxon>
        <taxon>Fungi</taxon>
        <taxon>Dikarya</taxon>
        <taxon>Basidiomycota</taxon>
        <taxon>Agaricomycotina</taxon>
        <taxon>Agaricomycetes</taxon>
        <taxon>Agaricomycetidae</taxon>
        <taxon>Agaricales</taxon>
        <taxon>Marasmiineae</taxon>
        <taxon>Omphalotaceae</taxon>
        <taxon>Lentinula</taxon>
    </lineage>
</organism>
<reference evidence="2" key="1">
    <citation type="submission" date="2022-08" db="EMBL/GenBank/DDBJ databases">
        <title>A Global Phylogenomic Analysis of the Shiitake Genus Lentinula.</title>
        <authorList>
            <consortium name="DOE Joint Genome Institute"/>
            <person name="Sierra-Patev S."/>
            <person name="Min B."/>
            <person name="Naranjo-Ortiz M."/>
            <person name="Looney B."/>
            <person name="Konkel Z."/>
            <person name="Slot J.C."/>
            <person name="Sakamoto Y."/>
            <person name="Steenwyk J.L."/>
            <person name="Rokas A."/>
            <person name="Carro J."/>
            <person name="Camarero S."/>
            <person name="Ferreira P."/>
            <person name="Molpeceres G."/>
            <person name="Ruiz-Duenas F.J."/>
            <person name="Serrano A."/>
            <person name="Henrissat B."/>
            <person name="Drula E."/>
            <person name="Hughes K.W."/>
            <person name="Mata J.L."/>
            <person name="Ishikawa N.K."/>
            <person name="Vargas-Isla R."/>
            <person name="Ushijima S."/>
            <person name="Smith C.A."/>
            <person name="Ahrendt S."/>
            <person name="Andreopoulos W."/>
            <person name="He G."/>
            <person name="Labutti K."/>
            <person name="Lipzen A."/>
            <person name="Ng V."/>
            <person name="Riley R."/>
            <person name="Sandor L."/>
            <person name="Barry K."/>
            <person name="Martinez A.T."/>
            <person name="Xiao Y."/>
            <person name="Gibbons J.G."/>
            <person name="Terashima K."/>
            <person name="Grigoriev I.V."/>
            <person name="Hibbett D.S."/>
        </authorList>
    </citation>
    <scope>NUCLEOTIDE SEQUENCE</scope>
    <source>
        <strain evidence="2">RHP3577 ss4</strain>
    </source>
</reference>
<name>A0ABQ8VQ84_9AGAR</name>
<proteinExistence type="predicted"/>
<accession>A0ABQ8VQ84</accession>
<evidence type="ECO:0000313" key="2">
    <source>
        <dbReference type="EMBL" id="KAJ4498502.1"/>
    </source>
</evidence>
<keyword evidence="3" id="KW-1185">Reference proteome</keyword>